<dbReference type="Pfam" id="PF03556">
    <property type="entry name" value="Cullin_binding"/>
    <property type="match status" value="1"/>
</dbReference>
<protein>
    <recommendedName>
        <fullName evidence="1">Defective in cullin neddylation protein</fullName>
    </recommendedName>
</protein>
<dbReference type="GO" id="GO:0097602">
    <property type="term" value="F:cullin family protein binding"/>
    <property type="evidence" value="ECO:0007669"/>
    <property type="project" value="TreeGrafter"/>
</dbReference>
<dbReference type="FunFam" id="1.10.238.200:FF:000002">
    <property type="entry name" value="DCN1-like protein"/>
    <property type="match status" value="1"/>
</dbReference>
<dbReference type="OrthoDB" id="286637at2759"/>
<dbReference type="InterPro" id="IPR005176">
    <property type="entry name" value="PONY_dom"/>
</dbReference>
<dbReference type="RefSeq" id="XP_066923361.1">
    <property type="nucleotide sequence ID" value="XM_067067260.1"/>
</dbReference>
<dbReference type="Proteomes" id="UP000594262">
    <property type="component" value="Unplaced"/>
</dbReference>
<dbReference type="GO" id="GO:0031624">
    <property type="term" value="F:ubiquitin conjugating enzyme binding"/>
    <property type="evidence" value="ECO:0007669"/>
    <property type="project" value="TreeGrafter"/>
</dbReference>
<dbReference type="InterPro" id="IPR014764">
    <property type="entry name" value="DCN-prot"/>
</dbReference>
<dbReference type="Gene3D" id="1.10.238.10">
    <property type="entry name" value="EF-hand"/>
    <property type="match status" value="1"/>
</dbReference>
<dbReference type="EnsemblMetazoa" id="CLYHEMT002999.1">
    <property type="protein sequence ID" value="CLYHEMP002999.1"/>
    <property type="gene ID" value="CLYHEMG002999"/>
</dbReference>
<feature type="domain" description="DCUN1" evidence="3">
    <location>
        <begin position="51"/>
        <end position="238"/>
    </location>
</feature>
<dbReference type="AlphaFoldDB" id="A0A7M5TWI4"/>
<dbReference type="GeneID" id="136810685"/>
<accession>A0A7M5TWI4</accession>
<keyword evidence="5" id="KW-1185">Reference proteome</keyword>
<dbReference type="PANTHER" id="PTHR12281:SF12">
    <property type="entry name" value="DEFECTIVE IN CULLIN NEDDYLATION PROTEIN"/>
    <property type="match status" value="1"/>
</dbReference>
<dbReference type="GO" id="GO:0045116">
    <property type="term" value="P:protein neddylation"/>
    <property type="evidence" value="ECO:0007669"/>
    <property type="project" value="TreeGrafter"/>
</dbReference>
<dbReference type="GO" id="GO:0032182">
    <property type="term" value="F:ubiquitin-like protein binding"/>
    <property type="evidence" value="ECO:0007669"/>
    <property type="project" value="TreeGrafter"/>
</dbReference>
<evidence type="ECO:0000256" key="2">
    <source>
        <dbReference type="SAM" id="MobiDB-lite"/>
    </source>
</evidence>
<sequence>MPPKRKRKGGSQDTSSKKVKQNEQENMSSMQKYFKSALNCVDMPSNKDQAFSNKRCESFFHKYADSNLSLIGPHGVEKLCQDLEVQPEDIVMLVLSWKLGAENMGWYKLAEWKTGMTSIECDNISKLKNKIPSLRGLLKDPSSFKKIFRYAFDFARDKEQKSLDIDTGKAMLQLLLESWHLVADFIQFLNQSRYKIINRDQWNSLLEFIKTVDTADFSGYDDEGAWPVMLDEFVEWHKEKSTMS</sequence>
<dbReference type="GO" id="GO:0000151">
    <property type="term" value="C:ubiquitin ligase complex"/>
    <property type="evidence" value="ECO:0007669"/>
    <property type="project" value="TreeGrafter"/>
</dbReference>
<dbReference type="PANTHER" id="PTHR12281">
    <property type="entry name" value="RP42 RELATED"/>
    <property type="match status" value="1"/>
</dbReference>
<evidence type="ECO:0000313" key="5">
    <source>
        <dbReference type="Proteomes" id="UP000594262"/>
    </source>
</evidence>
<dbReference type="Gene3D" id="1.10.238.200">
    <property type="entry name" value="Cullin, PONY binding domain"/>
    <property type="match status" value="1"/>
</dbReference>
<evidence type="ECO:0000259" key="3">
    <source>
        <dbReference type="PROSITE" id="PS51229"/>
    </source>
</evidence>
<evidence type="ECO:0000313" key="4">
    <source>
        <dbReference type="EnsemblMetazoa" id="CLYHEMP002999.1"/>
    </source>
</evidence>
<proteinExistence type="predicted"/>
<dbReference type="InterPro" id="IPR042460">
    <property type="entry name" value="DCN1-like_PONY"/>
</dbReference>
<evidence type="ECO:0000256" key="1">
    <source>
        <dbReference type="RuleBase" id="RU410713"/>
    </source>
</evidence>
<organism evidence="4 5">
    <name type="scientific">Clytia hemisphaerica</name>
    <dbReference type="NCBI Taxonomy" id="252671"/>
    <lineage>
        <taxon>Eukaryota</taxon>
        <taxon>Metazoa</taxon>
        <taxon>Cnidaria</taxon>
        <taxon>Hydrozoa</taxon>
        <taxon>Hydroidolina</taxon>
        <taxon>Leptothecata</taxon>
        <taxon>Obeliida</taxon>
        <taxon>Clytiidae</taxon>
        <taxon>Clytia</taxon>
    </lineage>
</organism>
<comment type="function">
    <text evidence="1">Neddylation of cullins play an essential role in the regulation of SCF-type complexes activity.</text>
</comment>
<dbReference type="PROSITE" id="PS51229">
    <property type="entry name" value="DCUN1"/>
    <property type="match status" value="1"/>
</dbReference>
<feature type="region of interest" description="Disordered" evidence="2">
    <location>
        <begin position="1"/>
        <end position="26"/>
    </location>
</feature>
<reference evidence="4" key="1">
    <citation type="submission" date="2021-01" db="UniProtKB">
        <authorList>
            <consortium name="EnsemblMetazoa"/>
        </authorList>
    </citation>
    <scope>IDENTIFICATION</scope>
</reference>
<name>A0A7M5TWI4_9CNID</name>